<name>A0A9P6D1M3_PLEER</name>
<protein>
    <submittedName>
        <fullName evidence="1">Uncharacterized protein</fullName>
    </submittedName>
</protein>
<keyword evidence="2" id="KW-1185">Reference proteome</keyword>
<comment type="caution">
    <text evidence="1">The sequence shown here is derived from an EMBL/GenBank/DDBJ whole genome shotgun (WGS) entry which is preliminary data.</text>
</comment>
<sequence length="238" mass="26799">MKPVHKASILACMFKSGATKLSADWLLRVHSYTKDFKWEEIIILVGEEMFLSTEAGKMFSHLVFLLNEGLLPVNHLPDGITKQLLEAANYKNMVFMPMSTFYECIEMLNTLPDMGFKCHQCGGSIHLTNACTHVGEHILLKVMGIHEIGLCEEILWKALMWTNIYGAMFSHQTMLANRRRDAHQQMSPLPVQSALLLLPLLLPHFGNIPCSSTSNEPVHNTGMAKLINHKPIFLSLQA</sequence>
<organism evidence="1 2">
    <name type="scientific">Pleurotus eryngii</name>
    <name type="common">Boletus of the steppes</name>
    <dbReference type="NCBI Taxonomy" id="5323"/>
    <lineage>
        <taxon>Eukaryota</taxon>
        <taxon>Fungi</taxon>
        <taxon>Dikarya</taxon>
        <taxon>Basidiomycota</taxon>
        <taxon>Agaricomycotina</taxon>
        <taxon>Agaricomycetes</taxon>
        <taxon>Agaricomycetidae</taxon>
        <taxon>Agaricales</taxon>
        <taxon>Pleurotineae</taxon>
        <taxon>Pleurotaceae</taxon>
        <taxon>Pleurotus</taxon>
    </lineage>
</organism>
<evidence type="ECO:0000313" key="2">
    <source>
        <dbReference type="Proteomes" id="UP000807025"/>
    </source>
</evidence>
<dbReference type="AlphaFoldDB" id="A0A9P6D1M3"/>
<evidence type="ECO:0000313" key="1">
    <source>
        <dbReference type="EMBL" id="KAF9488961.1"/>
    </source>
</evidence>
<dbReference type="EMBL" id="MU154689">
    <property type="protein sequence ID" value="KAF9488961.1"/>
    <property type="molecule type" value="Genomic_DNA"/>
</dbReference>
<accession>A0A9P6D1M3</accession>
<proteinExistence type="predicted"/>
<dbReference type="Proteomes" id="UP000807025">
    <property type="component" value="Unassembled WGS sequence"/>
</dbReference>
<dbReference type="OrthoDB" id="10622298at2759"/>
<gene>
    <name evidence="1" type="ORF">BDN71DRAFT_1435748</name>
</gene>
<reference evidence="1" key="1">
    <citation type="submission" date="2020-11" db="EMBL/GenBank/DDBJ databases">
        <authorList>
            <consortium name="DOE Joint Genome Institute"/>
            <person name="Ahrendt S."/>
            <person name="Riley R."/>
            <person name="Andreopoulos W."/>
            <person name="Labutti K."/>
            <person name="Pangilinan J."/>
            <person name="Ruiz-Duenas F.J."/>
            <person name="Barrasa J.M."/>
            <person name="Sanchez-Garcia M."/>
            <person name="Camarero S."/>
            <person name="Miyauchi S."/>
            <person name="Serrano A."/>
            <person name="Linde D."/>
            <person name="Babiker R."/>
            <person name="Drula E."/>
            <person name="Ayuso-Fernandez I."/>
            <person name="Pacheco R."/>
            <person name="Padilla G."/>
            <person name="Ferreira P."/>
            <person name="Barriuso J."/>
            <person name="Kellner H."/>
            <person name="Castanera R."/>
            <person name="Alfaro M."/>
            <person name="Ramirez L."/>
            <person name="Pisabarro A.G."/>
            <person name="Kuo A."/>
            <person name="Tritt A."/>
            <person name="Lipzen A."/>
            <person name="He G."/>
            <person name="Yan M."/>
            <person name="Ng V."/>
            <person name="Cullen D."/>
            <person name="Martin F."/>
            <person name="Rosso M.-N."/>
            <person name="Henrissat B."/>
            <person name="Hibbett D."/>
            <person name="Martinez A.T."/>
            <person name="Grigoriev I.V."/>
        </authorList>
    </citation>
    <scope>NUCLEOTIDE SEQUENCE</scope>
    <source>
        <strain evidence="1">ATCC 90797</strain>
    </source>
</reference>